<dbReference type="Proteomes" id="UP000049983">
    <property type="component" value="Unassembled WGS sequence"/>
</dbReference>
<accession>A0A0M6ZKB7</accession>
<dbReference type="RefSeq" id="WP_055118290.1">
    <property type="nucleotide sequence ID" value="NZ_CANKXR010000003.1"/>
</dbReference>
<dbReference type="InterPro" id="IPR011051">
    <property type="entry name" value="RmlC_Cupin_sf"/>
</dbReference>
<organism evidence="2 3">
    <name type="scientific">Roseibium album</name>
    <dbReference type="NCBI Taxonomy" id="311410"/>
    <lineage>
        <taxon>Bacteria</taxon>
        <taxon>Pseudomonadati</taxon>
        <taxon>Pseudomonadota</taxon>
        <taxon>Alphaproteobacteria</taxon>
        <taxon>Hyphomicrobiales</taxon>
        <taxon>Stappiaceae</taxon>
        <taxon>Roseibium</taxon>
    </lineage>
</organism>
<evidence type="ECO:0000313" key="2">
    <source>
        <dbReference type="EMBL" id="CTQ75991.1"/>
    </source>
</evidence>
<gene>
    <name evidence="2" type="ORF">LA5096_04610</name>
</gene>
<dbReference type="InterPro" id="IPR014710">
    <property type="entry name" value="RmlC-like_jellyroll"/>
</dbReference>
<dbReference type="OrthoDB" id="1433532at2"/>
<feature type="domain" description="ChrR-like cupin" evidence="1">
    <location>
        <begin position="34"/>
        <end position="133"/>
    </location>
</feature>
<keyword evidence="3" id="KW-1185">Reference proteome</keyword>
<dbReference type="STRING" id="311410.LA5095_04093"/>
<dbReference type="EMBL" id="CXWC01000012">
    <property type="protein sequence ID" value="CTQ75991.1"/>
    <property type="molecule type" value="Genomic_DNA"/>
</dbReference>
<proteinExistence type="predicted"/>
<protein>
    <recommendedName>
        <fullName evidence="1">ChrR-like cupin domain-containing protein</fullName>
    </recommendedName>
</protein>
<evidence type="ECO:0000313" key="3">
    <source>
        <dbReference type="Proteomes" id="UP000049983"/>
    </source>
</evidence>
<reference evidence="3" key="1">
    <citation type="submission" date="2015-07" db="EMBL/GenBank/DDBJ databases">
        <authorList>
            <person name="Rodrigo-Torres Lidia"/>
            <person name="Arahal R.David."/>
        </authorList>
    </citation>
    <scope>NUCLEOTIDE SEQUENCE [LARGE SCALE GENOMIC DNA]</scope>
    <source>
        <strain evidence="3">CECT 5096</strain>
    </source>
</reference>
<dbReference type="Pfam" id="PF12973">
    <property type="entry name" value="Cupin_7"/>
    <property type="match status" value="1"/>
</dbReference>
<dbReference type="AlphaFoldDB" id="A0A0M6ZKB7"/>
<evidence type="ECO:0000259" key="1">
    <source>
        <dbReference type="Pfam" id="PF12973"/>
    </source>
</evidence>
<name>A0A0M6ZKB7_9HYPH</name>
<dbReference type="SUPFAM" id="SSF51182">
    <property type="entry name" value="RmlC-like cupins"/>
    <property type="match status" value="1"/>
</dbReference>
<dbReference type="InterPro" id="IPR025979">
    <property type="entry name" value="ChrR-like_cupin_dom"/>
</dbReference>
<dbReference type="GeneID" id="97671895"/>
<dbReference type="Gene3D" id="2.60.120.10">
    <property type="entry name" value="Jelly Rolls"/>
    <property type="match status" value="1"/>
</dbReference>
<sequence>MKIGKMFQAIAAAIVLGSTASEVVASEIRLSIQQALSWETTVEGVAFAPLKGNRFKESYMAMVRLPAGLVSPVHMKSAGMYGLVVSGQMVHLSGSAPDGAETVLGAGDYYEIPAGVAHVSKCVSAVECVTFLYQDGPFDFLPIVEDRK</sequence>